<evidence type="ECO:0000256" key="2">
    <source>
        <dbReference type="ARBA" id="ARBA00022475"/>
    </source>
</evidence>
<evidence type="ECO:0000313" key="9">
    <source>
        <dbReference type="EMBL" id="MBD3869771.1"/>
    </source>
</evidence>
<feature type="region of interest" description="Disordered" evidence="6">
    <location>
        <begin position="161"/>
        <end position="195"/>
    </location>
</feature>
<feature type="domain" description="RDD" evidence="8">
    <location>
        <begin position="14"/>
        <end position="155"/>
    </location>
</feature>
<feature type="transmembrane region" description="Helical" evidence="7">
    <location>
        <begin position="66"/>
        <end position="92"/>
    </location>
</feature>
<proteinExistence type="predicted"/>
<dbReference type="Pfam" id="PF06271">
    <property type="entry name" value="RDD"/>
    <property type="match status" value="1"/>
</dbReference>
<evidence type="ECO:0000256" key="3">
    <source>
        <dbReference type="ARBA" id="ARBA00022692"/>
    </source>
</evidence>
<evidence type="ECO:0000313" key="10">
    <source>
        <dbReference type="Proteomes" id="UP000598633"/>
    </source>
</evidence>
<keyword evidence="2" id="KW-1003">Cell membrane</keyword>
<evidence type="ECO:0000256" key="4">
    <source>
        <dbReference type="ARBA" id="ARBA00022989"/>
    </source>
</evidence>
<evidence type="ECO:0000256" key="6">
    <source>
        <dbReference type="SAM" id="MobiDB-lite"/>
    </source>
</evidence>
<feature type="compositionally biased region" description="Low complexity" evidence="6">
    <location>
        <begin position="162"/>
        <end position="171"/>
    </location>
</feature>
<protein>
    <submittedName>
        <fullName evidence="9">RDD family protein</fullName>
    </submittedName>
</protein>
<dbReference type="GO" id="GO:0005886">
    <property type="term" value="C:plasma membrane"/>
    <property type="evidence" value="ECO:0007669"/>
    <property type="project" value="UniProtKB-SubCell"/>
</dbReference>
<reference evidence="9 10" key="1">
    <citation type="submission" date="2020-08" db="EMBL/GenBank/DDBJ databases">
        <title>Acidobacteriota in marine sediments use diverse sulfur dissimilation pathways.</title>
        <authorList>
            <person name="Wasmund K."/>
        </authorList>
    </citation>
    <scope>NUCLEOTIDE SEQUENCE [LARGE SCALE GENOMIC DNA]</scope>
    <source>
        <strain evidence="9">MAG AM3-A</strain>
    </source>
</reference>
<comment type="subcellular location">
    <subcellularLocation>
        <location evidence="1">Cell membrane</location>
        <topology evidence="1">Multi-pass membrane protein</topology>
    </subcellularLocation>
</comment>
<dbReference type="Proteomes" id="UP000598633">
    <property type="component" value="Unassembled WGS sequence"/>
</dbReference>
<gene>
    <name evidence="9" type="ORF">IFJ97_00230</name>
</gene>
<dbReference type="InterPro" id="IPR010432">
    <property type="entry name" value="RDD"/>
</dbReference>
<evidence type="ECO:0000259" key="8">
    <source>
        <dbReference type="Pfam" id="PF06271"/>
    </source>
</evidence>
<feature type="compositionally biased region" description="Acidic residues" evidence="6">
    <location>
        <begin position="172"/>
        <end position="195"/>
    </location>
</feature>
<dbReference type="PANTHER" id="PTHR36115">
    <property type="entry name" value="PROLINE-RICH ANTIGEN HOMOLOG-RELATED"/>
    <property type="match status" value="1"/>
</dbReference>
<feature type="transmembrane region" description="Helical" evidence="7">
    <location>
        <begin position="20"/>
        <end position="39"/>
    </location>
</feature>
<keyword evidence="4 7" id="KW-1133">Transmembrane helix</keyword>
<evidence type="ECO:0000256" key="7">
    <source>
        <dbReference type="SAM" id="Phobius"/>
    </source>
</evidence>
<organism evidence="9 10">
    <name type="scientific">Candidatus Sulfomarinibacter kjeldsenii</name>
    <dbReference type="NCBI Taxonomy" id="2885994"/>
    <lineage>
        <taxon>Bacteria</taxon>
        <taxon>Pseudomonadati</taxon>
        <taxon>Acidobacteriota</taxon>
        <taxon>Thermoanaerobaculia</taxon>
        <taxon>Thermoanaerobaculales</taxon>
        <taxon>Candidatus Sulfomarinibacteraceae</taxon>
        <taxon>Candidatus Sulfomarinibacter</taxon>
    </lineage>
</organism>
<dbReference type="AlphaFoldDB" id="A0A8J6XZC6"/>
<name>A0A8J6XZC6_9BACT</name>
<dbReference type="EMBL" id="JACXWA010000005">
    <property type="protein sequence ID" value="MBD3869771.1"/>
    <property type="molecule type" value="Genomic_DNA"/>
</dbReference>
<evidence type="ECO:0000256" key="5">
    <source>
        <dbReference type="ARBA" id="ARBA00023136"/>
    </source>
</evidence>
<comment type="caution">
    <text evidence="9">The sequence shown here is derived from an EMBL/GenBank/DDBJ whole genome shotgun (WGS) entry which is preliminary data.</text>
</comment>
<keyword evidence="3 7" id="KW-0812">Transmembrane</keyword>
<evidence type="ECO:0000256" key="1">
    <source>
        <dbReference type="ARBA" id="ARBA00004651"/>
    </source>
</evidence>
<dbReference type="InterPro" id="IPR051791">
    <property type="entry name" value="Pra-immunoreactive"/>
</dbReference>
<accession>A0A8J6XZC6</accession>
<sequence length="195" mass="21730">MNHRLDFADGWRPAGVSWRLAATLLDMAMYCGLCVLLAIPVSQKFDWSAAWGGIDQLARATSDPQWLAHASGILGLWIALWWCYFVVGWGLLGATPGKWAVGLRITDYRQRYPIGPTRALLRLAAYCVSSMTFEWGHMLMLIRYDKRTLHDILAGTRVVRKSAPAVSVEPESASEPESAPDLDPELDPEEVISDQ</sequence>
<keyword evidence="5 7" id="KW-0472">Membrane</keyword>